<dbReference type="Gene3D" id="3.30.70.1070">
    <property type="entry name" value="Sporulation related repeat"/>
    <property type="match status" value="1"/>
</dbReference>
<proteinExistence type="predicted"/>
<dbReference type="PROSITE" id="PS51724">
    <property type="entry name" value="SPOR"/>
    <property type="match status" value="1"/>
</dbReference>
<dbReference type="InterPro" id="IPR036680">
    <property type="entry name" value="SPOR-like_sf"/>
</dbReference>
<accession>A0ABS9CHY6</accession>
<dbReference type="InterPro" id="IPR007730">
    <property type="entry name" value="SPOR-like_dom"/>
</dbReference>
<evidence type="ECO:0000259" key="2">
    <source>
        <dbReference type="PROSITE" id="PS51724"/>
    </source>
</evidence>
<comment type="caution">
    <text evidence="3">The sequence shown here is derived from an EMBL/GenBank/DDBJ whole genome shotgun (WGS) entry which is preliminary data.</text>
</comment>
<feature type="domain" description="SPOR" evidence="2">
    <location>
        <begin position="309"/>
        <end position="385"/>
    </location>
</feature>
<evidence type="ECO:0000313" key="3">
    <source>
        <dbReference type="EMBL" id="MCF2563898.1"/>
    </source>
</evidence>
<dbReference type="SUPFAM" id="SSF110997">
    <property type="entry name" value="Sporulation related repeat"/>
    <property type="match status" value="1"/>
</dbReference>
<reference evidence="3 4" key="1">
    <citation type="submission" date="2020-12" db="EMBL/GenBank/DDBJ databases">
        <title>Whole genome sequences of gut porcine anaerobes.</title>
        <authorList>
            <person name="Kubasova T."/>
            <person name="Jahodarova E."/>
            <person name="Rychlik I."/>
        </authorList>
    </citation>
    <scope>NUCLEOTIDE SEQUENCE [LARGE SCALE GENOMIC DNA]</scope>
    <source>
        <strain evidence="3 4">An925</strain>
    </source>
</reference>
<dbReference type="Proteomes" id="UP001200470">
    <property type="component" value="Unassembled WGS sequence"/>
</dbReference>
<keyword evidence="4" id="KW-1185">Reference proteome</keyword>
<dbReference type="RefSeq" id="WP_301638105.1">
    <property type="nucleotide sequence ID" value="NZ_JADYTN010000013.1"/>
</dbReference>
<dbReference type="Pfam" id="PF18175">
    <property type="entry name" value="HU-CCDC81_bac_2"/>
    <property type="match status" value="1"/>
</dbReference>
<name>A0ABS9CHY6_9BACT</name>
<dbReference type="InterPro" id="IPR041268">
    <property type="entry name" value="HU-CCDC81_bac_2"/>
</dbReference>
<evidence type="ECO:0000313" key="4">
    <source>
        <dbReference type="Proteomes" id="UP001200470"/>
    </source>
</evidence>
<feature type="region of interest" description="Disordered" evidence="1">
    <location>
        <begin position="156"/>
        <end position="177"/>
    </location>
</feature>
<dbReference type="InterPro" id="IPR040495">
    <property type="entry name" value="HU-CCDC81_bac_1"/>
</dbReference>
<gene>
    <name evidence="3" type="ORF">I6E12_07210</name>
</gene>
<dbReference type="Pfam" id="PF18174">
    <property type="entry name" value="HU-CCDC81_bac_1"/>
    <property type="match status" value="1"/>
</dbReference>
<protein>
    <submittedName>
        <fullName evidence="3">SPOR domain-containing protein</fullName>
    </submittedName>
</protein>
<sequence length="389" mass="43381">MSNFAHVIELKRHLEILLLDNDCVVVPDFGGFVAYHVSAHFDETDNTFIPPMRTLGFNPQLKMNDSLLAQSYVEAYDISYPEAIQRIENEVAELRETIAQQGSYILDGIGTLSGNDEGGYLFTPCEAGILTPDLYGLNTFNLAPIAGSLSLADTNQKTEETARADVPAPKVQTPATQTKSVAIPQPTLTEILDEDEDEERTISIKLSWIRNTVAVAASVILFLMMSTPIANSNYSSQAITGLKQDMVYQLVNKDASDKPAITKSVVETIQEPVADATNTQELNSEPVRKIEKEVISEKSAEKPAVTRPSNTARPYCLVLASRVKKANAEEFVKKLKDRGFKDTEIYIHNNVVRVTYGHFRTEDEAYSERNNLRFEDDFTEAWVYKKTNV</sequence>
<dbReference type="Pfam" id="PF05036">
    <property type="entry name" value="SPOR"/>
    <property type="match status" value="1"/>
</dbReference>
<evidence type="ECO:0000256" key="1">
    <source>
        <dbReference type="SAM" id="MobiDB-lite"/>
    </source>
</evidence>
<organism evidence="3 4">
    <name type="scientific">Xylanibacter brevis</name>
    <dbReference type="NCBI Taxonomy" id="83231"/>
    <lineage>
        <taxon>Bacteria</taxon>
        <taxon>Pseudomonadati</taxon>
        <taxon>Bacteroidota</taxon>
        <taxon>Bacteroidia</taxon>
        <taxon>Bacteroidales</taxon>
        <taxon>Prevotellaceae</taxon>
        <taxon>Xylanibacter</taxon>
    </lineage>
</organism>
<dbReference type="EMBL" id="JADYTN010000013">
    <property type="protein sequence ID" value="MCF2563898.1"/>
    <property type="molecule type" value="Genomic_DNA"/>
</dbReference>